<evidence type="ECO:0000313" key="2">
    <source>
        <dbReference type="Proteomes" id="UP000027946"/>
    </source>
</evidence>
<reference evidence="1 2" key="1">
    <citation type="submission" date="2014-03" db="EMBL/GenBank/DDBJ databases">
        <title>Genome sequence of Clostridium litorale W6, DSM 5388.</title>
        <authorList>
            <person name="Poehlein A."/>
            <person name="Jagirdar A."/>
            <person name="Khonsari B."/>
            <person name="Chibani C.M."/>
            <person name="Gutierrez Gutierrez D.A."/>
            <person name="Davydova E."/>
            <person name="Alghaithi H.S."/>
            <person name="Nair K.P."/>
            <person name="Dhamotharan K."/>
            <person name="Chandran L."/>
            <person name="G W."/>
            <person name="Daniel R."/>
        </authorList>
    </citation>
    <scope>NUCLEOTIDE SEQUENCE [LARGE SCALE GENOMIC DNA]</scope>
    <source>
        <strain evidence="1 2">W6</strain>
    </source>
</reference>
<organism evidence="1 2">
    <name type="scientific">Peptoclostridium litorale DSM 5388</name>
    <dbReference type="NCBI Taxonomy" id="1121324"/>
    <lineage>
        <taxon>Bacteria</taxon>
        <taxon>Bacillati</taxon>
        <taxon>Bacillota</taxon>
        <taxon>Clostridia</taxon>
        <taxon>Peptostreptococcales</taxon>
        <taxon>Peptoclostridiaceae</taxon>
        <taxon>Peptoclostridium</taxon>
    </lineage>
</organism>
<comment type="caution">
    <text evidence="1">The sequence shown here is derived from an EMBL/GenBank/DDBJ whole genome shotgun (WGS) entry which is preliminary data.</text>
</comment>
<name>A0A069RD29_PEPLI</name>
<proteinExistence type="predicted"/>
<dbReference type="Proteomes" id="UP000027946">
    <property type="component" value="Unassembled WGS sequence"/>
</dbReference>
<dbReference type="EMBL" id="JJMM01000011">
    <property type="protein sequence ID" value="KDR94979.1"/>
    <property type="molecule type" value="Genomic_DNA"/>
</dbReference>
<accession>A0A069RD29</accession>
<evidence type="ECO:0000313" key="1">
    <source>
        <dbReference type="EMBL" id="KDR94979.1"/>
    </source>
</evidence>
<gene>
    <name evidence="1" type="ORF">CLIT_11c00060</name>
</gene>
<dbReference type="AlphaFoldDB" id="A0A069RD29"/>
<keyword evidence="2" id="KW-1185">Reference proteome</keyword>
<protein>
    <submittedName>
        <fullName evidence="1">Uncharacterized protein</fullName>
    </submittedName>
</protein>
<dbReference type="STRING" id="1121324.CLIT_11c00060"/>
<sequence>MVFEWYNIDLFLFIRMQKKVTMEDVKKQFPRTGKKDLEKLIILGKIVYDDKYYMTS</sequence>